<dbReference type="PANTHER" id="PTHR11705:SF143">
    <property type="entry name" value="SLL0236 PROTEIN"/>
    <property type="match status" value="1"/>
</dbReference>
<dbReference type="OrthoDB" id="3626597at2759"/>
<comment type="similarity">
    <text evidence="2 10">Belongs to the peptidase M14 family.</text>
</comment>
<keyword evidence="3 13" id="KW-0121">Carboxypeptidase</keyword>
<dbReference type="OMA" id="WPYKWEG"/>
<keyword evidence="7" id="KW-0378">Hydrolase</keyword>
<dbReference type="GO" id="GO:0006508">
    <property type="term" value="P:proteolysis"/>
    <property type="evidence" value="ECO:0007669"/>
    <property type="project" value="UniProtKB-KW"/>
</dbReference>
<proteinExistence type="inferred from homology"/>
<evidence type="ECO:0000313" key="14">
    <source>
        <dbReference type="Proteomes" id="UP000008743"/>
    </source>
</evidence>
<evidence type="ECO:0000256" key="9">
    <source>
        <dbReference type="ARBA" id="ARBA00023049"/>
    </source>
</evidence>
<dbReference type="EMBL" id="KE346365">
    <property type="protein sequence ID" value="KJE93156.1"/>
    <property type="molecule type" value="Genomic_DNA"/>
</dbReference>
<dbReference type="PROSITE" id="PS00132">
    <property type="entry name" value="CARBOXYPEPT_ZN_1"/>
    <property type="match status" value="1"/>
</dbReference>
<reference evidence="14" key="1">
    <citation type="submission" date="2011-02" db="EMBL/GenBank/DDBJ databases">
        <title>The Genome Sequence of Capsaspora owczarzaki ATCC 30864.</title>
        <authorList>
            <person name="Russ C."/>
            <person name="Cuomo C."/>
            <person name="Burger G."/>
            <person name="Gray M.W."/>
            <person name="Holland P.W.H."/>
            <person name="King N."/>
            <person name="Lang F.B.F."/>
            <person name="Roger A.J."/>
            <person name="Ruiz-Trillo I."/>
            <person name="Young S.K."/>
            <person name="Zeng Q."/>
            <person name="Gargeya S."/>
            <person name="Alvarado L."/>
            <person name="Berlin A."/>
            <person name="Chapman S.B."/>
            <person name="Chen Z."/>
            <person name="Freedman E."/>
            <person name="Gellesch M."/>
            <person name="Goldberg J."/>
            <person name="Griggs A."/>
            <person name="Gujja S."/>
            <person name="Heilman E."/>
            <person name="Heiman D."/>
            <person name="Howarth C."/>
            <person name="Mehta T."/>
            <person name="Neiman D."/>
            <person name="Pearson M."/>
            <person name="Roberts A."/>
            <person name="Saif S."/>
            <person name="Shea T."/>
            <person name="Shenoy N."/>
            <person name="Sisk P."/>
            <person name="Stolte C."/>
            <person name="Sykes S."/>
            <person name="White J."/>
            <person name="Yandava C."/>
            <person name="Haas B."/>
            <person name="Nusbaum C."/>
            <person name="Birren B."/>
        </authorList>
    </citation>
    <scope>NUCLEOTIDE SEQUENCE</scope>
    <source>
        <strain evidence="14">ATCC 30864</strain>
    </source>
</reference>
<organism evidence="13 14">
    <name type="scientific">Capsaspora owczarzaki (strain ATCC 30864)</name>
    <dbReference type="NCBI Taxonomy" id="595528"/>
    <lineage>
        <taxon>Eukaryota</taxon>
        <taxon>Filasterea</taxon>
        <taxon>Capsaspora</taxon>
    </lineage>
</organism>
<dbReference type="Gene3D" id="3.40.630.10">
    <property type="entry name" value="Zn peptidases"/>
    <property type="match status" value="1"/>
</dbReference>
<evidence type="ECO:0000256" key="4">
    <source>
        <dbReference type="ARBA" id="ARBA00022670"/>
    </source>
</evidence>
<comment type="cofactor">
    <cofactor evidence="1">
        <name>Zn(2+)</name>
        <dbReference type="ChEBI" id="CHEBI:29105"/>
    </cofactor>
</comment>
<dbReference type="PhylomeDB" id="A0A0D2UDN8"/>
<name>A0A0D2UDN8_CAPO3</name>
<dbReference type="FunFam" id="3.40.630.10:FF:000084">
    <property type="entry name" value="Carboxypeptidase B2"/>
    <property type="match status" value="1"/>
</dbReference>
<dbReference type="GO" id="GO:0004181">
    <property type="term" value="F:metallocarboxypeptidase activity"/>
    <property type="evidence" value="ECO:0007669"/>
    <property type="project" value="InterPro"/>
</dbReference>
<dbReference type="Proteomes" id="UP000008743">
    <property type="component" value="Unassembled WGS sequence"/>
</dbReference>
<feature type="chain" id="PRO_5002252719" evidence="11">
    <location>
        <begin position="21"/>
        <end position="429"/>
    </location>
</feature>
<accession>A0A0D2UDN8</accession>
<feature type="domain" description="Peptidase M14" evidence="12">
    <location>
        <begin position="121"/>
        <end position="421"/>
    </location>
</feature>
<dbReference type="STRING" id="595528.A0A0D2UDN8"/>
<dbReference type="SMART" id="SM00631">
    <property type="entry name" value="Zn_pept"/>
    <property type="match status" value="1"/>
</dbReference>
<dbReference type="InParanoid" id="A0A0D2UDN8"/>
<dbReference type="SUPFAM" id="SSF54897">
    <property type="entry name" value="Protease propeptides/inhibitors"/>
    <property type="match status" value="1"/>
</dbReference>
<dbReference type="AlphaFoldDB" id="A0A0D2UDN8"/>
<dbReference type="RefSeq" id="XP_004347810.1">
    <property type="nucleotide sequence ID" value="XM_004347760.2"/>
</dbReference>
<dbReference type="CDD" id="cd03860">
    <property type="entry name" value="M14_CP_A-B_like"/>
    <property type="match status" value="1"/>
</dbReference>
<feature type="signal peptide" evidence="11">
    <location>
        <begin position="1"/>
        <end position="20"/>
    </location>
</feature>
<keyword evidence="6 11" id="KW-0732">Signal</keyword>
<dbReference type="PANTHER" id="PTHR11705">
    <property type="entry name" value="PROTEASE FAMILY M14 CARBOXYPEPTIDASE A,B"/>
    <property type="match status" value="1"/>
</dbReference>
<dbReference type="PRINTS" id="PR00765">
    <property type="entry name" value="CRBOXYPTASEA"/>
</dbReference>
<evidence type="ECO:0000256" key="6">
    <source>
        <dbReference type="ARBA" id="ARBA00022729"/>
    </source>
</evidence>
<evidence type="ECO:0000256" key="1">
    <source>
        <dbReference type="ARBA" id="ARBA00001947"/>
    </source>
</evidence>
<evidence type="ECO:0000256" key="2">
    <source>
        <dbReference type="ARBA" id="ARBA00005988"/>
    </source>
</evidence>
<evidence type="ECO:0000256" key="5">
    <source>
        <dbReference type="ARBA" id="ARBA00022723"/>
    </source>
</evidence>
<evidence type="ECO:0000259" key="12">
    <source>
        <dbReference type="PROSITE" id="PS52035"/>
    </source>
</evidence>
<gene>
    <name evidence="13" type="ORF">CAOG_003985</name>
</gene>
<evidence type="ECO:0000256" key="3">
    <source>
        <dbReference type="ARBA" id="ARBA00022645"/>
    </source>
</evidence>
<keyword evidence="5" id="KW-0479">Metal-binding</keyword>
<evidence type="ECO:0000256" key="11">
    <source>
        <dbReference type="SAM" id="SignalP"/>
    </source>
</evidence>
<evidence type="ECO:0000256" key="10">
    <source>
        <dbReference type="PROSITE-ProRule" id="PRU01379"/>
    </source>
</evidence>
<dbReference type="Pfam" id="PF00246">
    <property type="entry name" value="Peptidase_M14"/>
    <property type="match status" value="1"/>
</dbReference>
<dbReference type="FunCoup" id="A0A0D2UDN8">
    <property type="interactions" value="4"/>
</dbReference>
<evidence type="ECO:0000313" key="13">
    <source>
        <dbReference type="EMBL" id="KJE93156.1"/>
    </source>
</evidence>
<dbReference type="InterPro" id="IPR057246">
    <property type="entry name" value="CARBOXYPEPT_ZN_1"/>
</dbReference>
<dbReference type="GO" id="GO:0005615">
    <property type="term" value="C:extracellular space"/>
    <property type="evidence" value="ECO:0007669"/>
    <property type="project" value="TreeGrafter"/>
</dbReference>
<dbReference type="PROSITE" id="PS52035">
    <property type="entry name" value="PEPTIDASE_M14"/>
    <property type="match status" value="1"/>
</dbReference>
<sequence>MKLAAIALLLSACLVATVSATSSALPTRTVSYANQRVLSCEMTSNEGVRLLRNFVDSHRIDIWQDHNPMHIRVTGLQAALVERIPGVVCENYIADLEAAVVAHEAELAAIAAAPTAGWFDAYHPVDDILAYYKNLTVTYPSLISWVPSIGKSTLGKDIPAVHVTSAKGSNKPKFFIQCNIHAREWISSAVCNYLIDFLVKNYNVNSTVAAILDSQELVVIPVLNVDGLAYTYSNDRLWRKNLSTNKGSKCLGTDLNRNYPYHWNNGGSSSNPCDDTYMGTAANSEPETQASVNYFRASAPAIAAIDFHSYSQLVLRPWGDTNTNCQDETRFAKLGTNMVNTIYALTKTTYTSEKSIGLYPTSGTASDFFYADDSNNKGYRAASYTIELRDTGKQGFLLSPTQIVPNGEEILGAFLGFATDIGANPIVNA</sequence>
<keyword evidence="4" id="KW-0645">Protease</keyword>
<dbReference type="SUPFAM" id="SSF53187">
    <property type="entry name" value="Zn-dependent exopeptidases"/>
    <property type="match status" value="1"/>
</dbReference>
<evidence type="ECO:0000256" key="7">
    <source>
        <dbReference type="ARBA" id="ARBA00022801"/>
    </source>
</evidence>
<dbReference type="eggNOG" id="KOG2650">
    <property type="taxonomic scope" value="Eukaryota"/>
</dbReference>
<dbReference type="GO" id="GO:0008270">
    <property type="term" value="F:zinc ion binding"/>
    <property type="evidence" value="ECO:0007669"/>
    <property type="project" value="InterPro"/>
</dbReference>
<keyword evidence="9" id="KW-0482">Metalloprotease</keyword>
<evidence type="ECO:0000256" key="8">
    <source>
        <dbReference type="ARBA" id="ARBA00022833"/>
    </source>
</evidence>
<feature type="active site" description="Proton donor/acceptor" evidence="10">
    <location>
        <position position="387"/>
    </location>
</feature>
<protein>
    <submittedName>
        <fullName evidence="13">Carboxypeptidase</fullName>
    </submittedName>
</protein>
<keyword evidence="8" id="KW-0862">Zinc</keyword>
<keyword evidence="14" id="KW-1185">Reference proteome</keyword>
<dbReference type="InterPro" id="IPR000834">
    <property type="entry name" value="Peptidase_M14"/>
</dbReference>